<comment type="subcellular location">
    <subcellularLocation>
        <location evidence="1">Membrane</location>
        <topology evidence="1">Multi-pass membrane protein</topology>
    </subcellularLocation>
</comment>
<evidence type="ECO:0000256" key="3">
    <source>
        <dbReference type="ARBA" id="ARBA00022989"/>
    </source>
</evidence>
<dbReference type="InterPro" id="IPR013604">
    <property type="entry name" value="7TM_chemorcpt"/>
</dbReference>
<keyword evidence="7" id="KW-1185">Reference proteome</keyword>
<dbReference type="PANTHER" id="PTHR21421:SF29">
    <property type="entry name" value="GUSTATORY RECEPTOR 5A FOR TREHALOSE-RELATED"/>
    <property type="match status" value="1"/>
</dbReference>
<evidence type="ECO:0000256" key="4">
    <source>
        <dbReference type="ARBA" id="ARBA00023136"/>
    </source>
</evidence>
<dbReference type="GO" id="GO:0051606">
    <property type="term" value="P:detection of stimulus"/>
    <property type="evidence" value="ECO:0007669"/>
    <property type="project" value="UniProtKB-ARBA"/>
</dbReference>
<dbReference type="Proteomes" id="UP001347796">
    <property type="component" value="Unassembled WGS sequence"/>
</dbReference>
<dbReference type="GO" id="GO:0050909">
    <property type="term" value="P:sensory perception of taste"/>
    <property type="evidence" value="ECO:0007669"/>
    <property type="project" value="InterPro"/>
</dbReference>
<proteinExistence type="predicted"/>
<organism evidence="6 7">
    <name type="scientific">Patella caerulea</name>
    <name type="common">Rayed Mediterranean limpet</name>
    <dbReference type="NCBI Taxonomy" id="87958"/>
    <lineage>
        <taxon>Eukaryota</taxon>
        <taxon>Metazoa</taxon>
        <taxon>Spiralia</taxon>
        <taxon>Lophotrochozoa</taxon>
        <taxon>Mollusca</taxon>
        <taxon>Gastropoda</taxon>
        <taxon>Patellogastropoda</taxon>
        <taxon>Patelloidea</taxon>
        <taxon>Patellidae</taxon>
        <taxon>Patella</taxon>
    </lineage>
</organism>
<accession>A0AAN8KDZ7</accession>
<dbReference type="GO" id="GO:0038023">
    <property type="term" value="F:signaling receptor activity"/>
    <property type="evidence" value="ECO:0007669"/>
    <property type="project" value="UniProtKB-ARBA"/>
</dbReference>
<sequence>MCNGLLLIASQVSTKAHETLDQLWKVEFLPLSDTGLKMIDIFTTKLSGSTIGYDIYGLFTIQKSSILAMCGTLLTYFIVAVQFKSGGNGDTCLEILKNLTCIH</sequence>
<evidence type="ECO:0000313" key="6">
    <source>
        <dbReference type="EMBL" id="KAK6191865.1"/>
    </source>
</evidence>
<name>A0AAN8KDZ7_PATCE</name>
<keyword evidence="4" id="KW-0472">Membrane</keyword>
<keyword evidence="3" id="KW-1133">Transmembrane helix</keyword>
<reference evidence="6 7" key="1">
    <citation type="submission" date="2024-01" db="EMBL/GenBank/DDBJ databases">
        <title>The genome of the rayed Mediterranean limpet Patella caerulea (Linnaeus, 1758).</title>
        <authorList>
            <person name="Anh-Thu Weber A."/>
            <person name="Halstead-Nussloch G."/>
        </authorList>
    </citation>
    <scope>NUCLEOTIDE SEQUENCE [LARGE SCALE GENOMIC DNA]</scope>
    <source>
        <strain evidence="6">AATW-2023a</strain>
        <tissue evidence="6">Whole specimen</tissue>
    </source>
</reference>
<evidence type="ECO:0000256" key="1">
    <source>
        <dbReference type="ARBA" id="ARBA00004141"/>
    </source>
</evidence>
<dbReference type="EMBL" id="JAZGQO010000002">
    <property type="protein sequence ID" value="KAK6191865.1"/>
    <property type="molecule type" value="Genomic_DNA"/>
</dbReference>
<evidence type="ECO:0000313" key="7">
    <source>
        <dbReference type="Proteomes" id="UP001347796"/>
    </source>
</evidence>
<evidence type="ECO:0000256" key="2">
    <source>
        <dbReference type="ARBA" id="ARBA00022692"/>
    </source>
</evidence>
<dbReference type="Pfam" id="PF08395">
    <property type="entry name" value="7tm_7"/>
    <property type="match status" value="1"/>
</dbReference>
<gene>
    <name evidence="6" type="ORF">SNE40_003447</name>
</gene>
<dbReference type="PANTHER" id="PTHR21421">
    <property type="entry name" value="GUSTATORY RECEPTOR"/>
    <property type="match status" value="1"/>
</dbReference>
<keyword evidence="5" id="KW-0675">Receptor</keyword>
<dbReference type="AlphaFoldDB" id="A0AAN8KDZ7"/>
<evidence type="ECO:0000256" key="5">
    <source>
        <dbReference type="ARBA" id="ARBA00023170"/>
    </source>
</evidence>
<keyword evidence="2" id="KW-0812">Transmembrane</keyword>
<comment type="caution">
    <text evidence="6">The sequence shown here is derived from an EMBL/GenBank/DDBJ whole genome shotgun (WGS) entry which is preliminary data.</text>
</comment>
<dbReference type="GO" id="GO:0016020">
    <property type="term" value="C:membrane"/>
    <property type="evidence" value="ECO:0007669"/>
    <property type="project" value="UniProtKB-SubCell"/>
</dbReference>
<protein>
    <submittedName>
        <fullName evidence="6">Uncharacterized protein</fullName>
    </submittedName>
</protein>